<keyword evidence="12" id="KW-1185">Reference proteome</keyword>
<evidence type="ECO:0000256" key="10">
    <source>
        <dbReference type="SAM" id="Phobius"/>
    </source>
</evidence>
<protein>
    <submittedName>
        <fullName evidence="11">Magnesium transporter CorA</fullName>
    </submittedName>
</protein>
<keyword evidence="6 10" id="KW-1133">Transmembrane helix</keyword>
<dbReference type="GO" id="GO:0015095">
    <property type="term" value="F:magnesium ion transmembrane transporter activity"/>
    <property type="evidence" value="ECO:0007669"/>
    <property type="project" value="TreeGrafter"/>
</dbReference>
<feature type="compositionally biased region" description="Basic and acidic residues" evidence="9">
    <location>
        <begin position="9"/>
        <end position="24"/>
    </location>
</feature>
<dbReference type="EMBL" id="BONG01000045">
    <property type="protein sequence ID" value="GIF92414.1"/>
    <property type="molecule type" value="Genomic_DNA"/>
</dbReference>
<dbReference type="SUPFAM" id="SSF143865">
    <property type="entry name" value="CorA soluble domain-like"/>
    <property type="match status" value="1"/>
</dbReference>
<comment type="caution">
    <text evidence="11">The sequence shown here is derived from an EMBL/GenBank/DDBJ whole genome shotgun (WGS) entry which is preliminary data.</text>
</comment>
<name>A0A8J3K1M6_9ACTN</name>
<feature type="region of interest" description="Disordered" evidence="9">
    <location>
        <begin position="1"/>
        <end position="24"/>
    </location>
</feature>
<dbReference type="GO" id="GO:0005886">
    <property type="term" value="C:plasma membrane"/>
    <property type="evidence" value="ECO:0007669"/>
    <property type="project" value="UniProtKB-SubCell"/>
</dbReference>
<evidence type="ECO:0000256" key="6">
    <source>
        <dbReference type="ARBA" id="ARBA00022989"/>
    </source>
</evidence>
<accession>A0A8J3K1M6</accession>
<dbReference type="Gene3D" id="1.20.58.340">
    <property type="entry name" value="Magnesium transport protein CorA, transmembrane region"/>
    <property type="match status" value="2"/>
</dbReference>
<evidence type="ECO:0000256" key="2">
    <source>
        <dbReference type="ARBA" id="ARBA00009765"/>
    </source>
</evidence>
<evidence type="ECO:0000256" key="1">
    <source>
        <dbReference type="ARBA" id="ARBA00004651"/>
    </source>
</evidence>
<gene>
    <name evidence="11" type="ORF">Cch02nite_58580</name>
</gene>
<dbReference type="InterPro" id="IPR002523">
    <property type="entry name" value="MgTranspt_CorA/ZnTranspt_ZntB"/>
</dbReference>
<dbReference type="InterPro" id="IPR045861">
    <property type="entry name" value="CorA_cytoplasmic_dom"/>
</dbReference>
<evidence type="ECO:0000256" key="9">
    <source>
        <dbReference type="SAM" id="MobiDB-lite"/>
    </source>
</evidence>
<comment type="similarity">
    <text evidence="2">Belongs to the CorA metal ion transporter (MIT) (TC 1.A.35) family.</text>
</comment>
<dbReference type="AlphaFoldDB" id="A0A8J3K1M6"/>
<keyword evidence="5 10" id="KW-0812">Transmembrane</keyword>
<keyword evidence="8" id="KW-0175">Coiled coil</keyword>
<organism evidence="11 12">
    <name type="scientific">Catellatospora chokoriensis</name>
    <dbReference type="NCBI Taxonomy" id="310353"/>
    <lineage>
        <taxon>Bacteria</taxon>
        <taxon>Bacillati</taxon>
        <taxon>Actinomycetota</taxon>
        <taxon>Actinomycetes</taxon>
        <taxon>Micromonosporales</taxon>
        <taxon>Micromonosporaceae</taxon>
        <taxon>Catellatospora</taxon>
    </lineage>
</organism>
<reference evidence="11 12" key="1">
    <citation type="submission" date="2021-01" db="EMBL/GenBank/DDBJ databases">
        <title>Whole genome shotgun sequence of Catellatospora chokoriensis NBRC 107358.</title>
        <authorList>
            <person name="Komaki H."/>
            <person name="Tamura T."/>
        </authorList>
    </citation>
    <scope>NUCLEOTIDE SEQUENCE [LARGE SCALE GENOMIC DNA]</scope>
    <source>
        <strain evidence="11 12">NBRC 107358</strain>
    </source>
</reference>
<dbReference type="RefSeq" id="WP_203736529.1">
    <property type="nucleotide sequence ID" value="NZ_BAAALB010000003.1"/>
</dbReference>
<dbReference type="InterPro" id="IPR045863">
    <property type="entry name" value="CorA_TM1_TM2"/>
</dbReference>
<comment type="subcellular location">
    <subcellularLocation>
        <location evidence="1">Cell membrane</location>
        <topology evidence="1">Multi-pass membrane protein</topology>
    </subcellularLocation>
</comment>
<evidence type="ECO:0000313" key="12">
    <source>
        <dbReference type="Proteomes" id="UP000619293"/>
    </source>
</evidence>
<dbReference type="PANTHER" id="PTHR46494:SF1">
    <property type="entry name" value="CORA FAMILY METAL ION TRANSPORTER (EUROFUNG)"/>
    <property type="match status" value="1"/>
</dbReference>
<proteinExistence type="inferred from homology"/>
<dbReference type="GO" id="GO:0015087">
    <property type="term" value="F:cobalt ion transmembrane transporter activity"/>
    <property type="evidence" value="ECO:0007669"/>
    <property type="project" value="TreeGrafter"/>
</dbReference>
<evidence type="ECO:0000313" key="11">
    <source>
        <dbReference type="EMBL" id="GIF92414.1"/>
    </source>
</evidence>
<evidence type="ECO:0000256" key="7">
    <source>
        <dbReference type="ARBA" id="ARBA00023136"/>
    </source>
</evidence>
<dbReference type="Gene3D" id="3.30.460.20">
    <property type="entry name" value="CorA soluble domain-like"/>
    <property type="match status" value="1"/>
</dbReference>
<sequence>MGGDGGVVEGRDGDRDPPESLRRARTRLYRDGVCELEDFPVDDVAGHLADPATVIWLDLYRPSAGDMGMLATDVGLHELAIGECLDKGQRPSLNRYPEHLSLDAYGAALDPETSALMLFEIAVFCNDRVLITVRKDCGLDLEPVVAGWDASPEQTRNGVAFLLYGLLDHIVNGQFQAVRQLDEAVDDLEEQLFDARRSNAQPVQQRLFQLRRDLIALRRVVKPMEEVVESLLSQDVLAVGGAMAPYYQKLYDHAMRAADWTDALHDLAATTVQTNLITQANRLNTIMKKVTSWAAIIAVPTAITGFYGQNLPYPGYGSTSGMFVSTGLIAVLSVLLYTVFKRNDWL</sequence>
<feature type="transmembrane region" description="Helical" evidence="10">
    <location>
        <begin position="320"/>
        <end position="340"/>
    </location>
</feature>
<dbReference type="Proteomes" id="UP000619293">
    <property type="component" value="Unassembled WGS sequence"/>
</dbReference>
<dbReference type="SUPFAM" id="SSF144083">
    <property type="entry name" value="Magnesium transport protein CorA, transmembrane region"/>
    <property type="match status" value="1"/>
</dbReference>
<evidence type="ECO:0000256" key="5">
    <source>
        <dbReference type="ARBA" id="ARBA00022692"/>
    </source>
</evidence>
<dbReference type="CDD" id="cd12822">
    <property type="entry name" value="TmCorA-like"/>
    <property type="match status" value="1"/>
</dbReference>
<keyword evidence="3" id="KW-0813">Transport</keyword>
<keyword evidence="7 10" id="KW-0472">Membrane</keyword>
<dbReference type="PANTHER" id="PTHR46494">
    <property type="entry name" value="CORA FAMILY METAL ION TRANSPORTER (EUROFUNG)"/>
    <property type="match status" value="1"/>
</dbReference>
<dbReference type="Pfam" id="PF01544">
    <property type="entry name" value="CorA"/>
    <property type="match status" value="1"/>
</dbReference>
<evidence type="ECO:0000256" key="3">
    <source>
        <dbReference type="ARBA" id="ARBA00022448"/>
    </source>
</evidence>
<feature type="coiled-coil region" evidence="8">
    <location>
        <begin position="171"/>
        <end position="198"/>
    </location>
</feature>
<feature type="transmembrane region" description="Helical" evidence="10">
    <location>
        <begin position="290"/>
        <end position="308"/>
    </location>
</feature>
<keyword evidence="4" id="KW-1003">Cell membrane</keyword>
<dbReference type="GO" id="GO:0050897">
    <property type="term" value="F:cobalt ion binding"/>
    <property type="evidence" value="ECO:0007669"/>
    <property type="project" value="TreeGrafter"/>
</dbReference>
<evidence type="ECO:0000256" key="8">
    <source>
        <dbReference type="SAM" id="Coils"/>
    </source>
</evidence>
<dbReference type="GO" id="GO:0000287">
    <property type="term" value="F:magnesium ion binding"/>
    <property type="evidence" value="ECO:0007669"/>
    <property type="project" value="TreeGrafter"/>
</dbReference>
<evidence type="ECO:0000256" key="4">
    <source>
        <dbReference type="ARBA" id="ARBA00022475"/>
    </source>
</evidence>